<dbReference type="EMBL" id="JADBJN010000002">
    <property type="protein sequence ID" value="KAG5674831.1"/>
    <property type="molecule type" value="Genomic_DNA"/>
</dbReference>
<dbReference type="Proteomes" id="UP001107558">
    <property type="component" value="Chromosome 2"/>
</dbReference>
<feature type="compositionally biased region" description="Acidic residues" evidence="1">
    <location>
        <begin position="119"/>
        <end position="175"/>
    </location>
</feature>
<keyword evidence="2" id="KW-0732">Signal</keyword>
<dbReference type="AlphaFoldDB" id="A0A9J6BY94"/>
<gene>
    <name evidence="3" type="ORF">PVAND_004776</name>
</gene>
<proteinExistence type="predicted"/>
<feature type="region of interest" description="Disordered" evidence="1">
    <location>
        <begin position="77"/>
        <end position="175"/>
    </location>
</feature>
<reference evidence="3" key="1">
    <citation type="submission" date="2021-03" db="EMBL/GenBank/DDBJ databases">
        <title>Chromosome level genome of the anhydrobiotic midge Polypedilum vanderplanki.</title>
        <authorList>
            <person name="Yoshida Y."/>
            <person name="Kikawada T."/>
            <person name="Gusev O."/>
        </authorList>
    </citation>
    <scope>NUCLEOTIDE SEQUENCE</scope>
    <source>
        <strain evidence="3">NIAS01</strain>
        <tissue evidence="3">Whole body or cell culture</tissue>
    </source>
</reference>
<sequence>MAKFAFIFAAFLISITLFQCDSKSLIRNTSITNGDVDGAVRLIVKIIKLILAANKGTAPAANTTATDPMAKPDLISPISFDQTPNDTTTTTTTLAPKPSANIPINVPTIIDPAANKISEEEEEEEDEDEETEDDEEEEEDPEEETEEPDETTEENGEEEKIDEETVVVEEETEDI</sequence>
<feature type="signal peptide" evidence="2">
    <location>
        <begin position="1"/>
        <end position="22"/>
    </location>
</feature>
<comment type="caution">
    <text evidence="3">The sequence shown here is derived from an EMBL/GenBank/DDBJ whole genome shotgun (WGS) entry which is preliminary data.</text>
</comment>
<evidence type="ECO:0000313" key="3">
    <source>
        <dbReference type="EMBL" id="KAG5674831.1"/>
    </source>
</evidence>
<name>A0A9J6BY94_POLVA</name>
<accession>A0A9J6BY94</accession>
<evidence type="ECO:0000256" key="1">
    <source>
        <dbReference type="SAM" id="MobiDB-lite"/>
    </source>
</evidence>
<evidence type="ECO:0000313" key="4">
    <source>
        <dbReference type="Proteomes" id="UP001107558"/>
    </source>
</evidence>
<evidence type="ECO:0000256" key="2">
    <source>
        <dbReference type="SAM" id="SignalP"/>
    </source>
</evidence>
<organism evidence="3 4">
    <name type="scientific">Polypedilum vanderplanki</name>
    <name type="common">Sleeping chironomid midge</name>
    <dbReference type="NCBI Taxonomy" id="319348"/>
    <lineage>
        <taxon>Eukaryota</taxon>
        <taxon>Metazoa</taxon>
        <taxon>Ecdysozoa</taxon>
        <taxon>Arthropoda</taxon>
        <taxon>Hexapoda</taxon>
        <taxon>Insecta</taxon>
        <taxon>Pterygota</taxon>
        <taxon>Neoptera</taxon>
        <taxon>Endopterygota</taxon>
        <taxon>Diptera</taxon>
        <taxon>Nematocera</taxon>
        <taxon>Chironomoidea</taxon>
        <taxon>Chironomidae</taxon>
        <taxon>Chironominae</taxon>
        <taxon>Polypedilum</taxon>
        <taxon>Polypedilum</taxon>
    </lineage>
</organism>
<protein>
    <submittedName>
        <fullName evidence="3">Uncharacterized protein</fullName>
    </submittedName>
</protein>
<feature type="chain" id="PRO_5039906055" evidence="2">
    <location>
        <begin position="23"/>
        <end position="175"/>
    </location>
</feature>
<keyword evidence="4" id="KW-1185">Reference proteome</keyword>